<proteinExistence type="predicted"/>
<feature type="region of interest" description="Disordered" evidence="1">
    <location>
        <begin position="366"/>
        <end position="385"/>
    </location>
</feature>
<dbReference type="OrthoDB" id="3852249at2759"/>
<keyword evidence="3" id="KW-1185">Reference proteome</keyword>
<sequence>MGLEELFTKAVRDRKFQQAALEVASSCASATPVIKIVQAANRIAKIGDVVHHANEFLSSASQTAKGAQTILPQMHIMGQSLVDSARLFSQFSMVATTLSAGANIIQTYQGIQALNLIAAKLGDISNSLEAQAALTAQRDFPQYVFDMIRERLSQSSVDTEREHWFFLYHPDTDWYPKFFHLVEEKPLSPRFCGYTNQIDTVFMFMLAARERITKRETYKARKKQYCRPVQLHLIVPAYQTILIPEPIIIPEDIGDFVIEGRINSNRPFVWLNLPDHQHHYTFDVGMWSPPPPGFWEKTLEWVGMSDKPKISDVPRVLGVGEHVEMIEDEKREITIQAIEDDGSTEIVKRTGTESNLDLVAVSKHQSMPLHQGRKTRRWRRRDSSR</sequence>
<reference evidence="2 3" key="1">
    <citation type="submission" date="2020-05" db="EMBL/GenBank/DDBJ databases">
        <title>Identification and distribution of gene clusters putatively required for synthesis of sphingolipid metabolism inhibitors in phylogenetically diverse species of the filamentous fungus Fusarium.</title>
        <authorList>
            <person name="Kim H.-S."/>
            <person name="Busman M."/>
            <person name="Brown D.W."/>
            <person name="Divon H."/>
            <person name="Uhlig S."/>
            <person name="Proctor R.H."/>
        </authorList>
    </citation>
    <scope>NUCLEOTIDE SEQUENCE [LARGE SCALE GENOMIC DNA]</scope>
    <source>
        <strain evidence="2 3">NRRL 20693</strain>
    </source>
</reference>
<comment type="caution">
    <text evidence="2">The sequence shown here is derived from an EMBL/GenBank/DDBJ whole genome shotgun (WGS) entry which is preliminary data.</text>
</comment>
<feature type="compositionally biased region" description="Basic residues" evidence="1">
    <location>
        <begin position="371"/>
        <end position="385"/>
    </location>
</feature>
<name>A0A8H5T0J1_FUSHE</name>
<dbReference type="AlphaFoldDB" id="A0A8H5T0J1"/>
<evidence type="ECO:0000313" key="2">
    <source>
        <dbReference type="EMBL" id="KAF5660561.1"/>
    </source>
</evidence>
<dbReference type="EMBL" id="JAAGWQ010000195">
    <property type="protein sequence ID" value="KAF5660561.1"/>
    <property type="molecule type" value="Genomic_DNA"/>
</dbReference>
<evidence type="ECO:0000256" key="1">
    <source>
        <dbReference type="SAM" id="MobiDB-lite"/>
    </source>
</evidence>
<evidence type="ECO:0000313" key="3">
    <source>
        <dbReference type="Proteomes" id="UP000567885"/>
    </source>
</evidence>
<dbReference type="Pfam" id="PF20219">
    <property type="entry name" value="DUF6579"/>
    <property type="match status" value="1"/>
</dbReference>
<gene>
    <name evidence="2" type="ORF">FHETE_8901</name>
</gene>
<dbReference type="InterPro" id="IPR046486">
    <property type="entry name" value="DUF6579"/>
</dbReference>
<protein>
    <submittedName>
        <fullName evidence="2">Uncharacterized protein</fullName>
    </submittedName>
</protein>
<organism evidence="2 3">
    <name type="scientific">Fusarium heterosporum</name>
    <dbReference type="NCBI Taxonomy" id="42747"/>
    <lineage>
        <taxon>Eukaryota</taxon>
        <taxon>Fungi</taxon>
        <taxon>Dikarya</taxon>
        <taxon>Ascomycota</taxon>
        <taxon>Pezizomycotina</taxon>
        <taxon>Sordariomycetes</taxon>
        <taxon>Hypocreomycetidae</taxon>
        <taxon>Hypocreales</taxon>
        <taxon>Nectriaceae</taxon>
        <taxon>Fusarium</taxon>
        <taxon>Fusarium heterosporum species complex</taxon>
    </lineage>
</organism>
<accession>A0A8H5T0J1</accession>
<dbReference type="Proteomes" id="UP000567885">
    <property type="component" value="Unassembled WGS sequence"/>
</dbReference>